<dbReference type="CDD" id="cd01949">
    <property type="entry name" value="GGDEF"/>
    <property type="match status" value="1"/>
</dbReference>
<evidence type="ECO:0000313" key="6">
    <source>
        <dbReference type="Proteomes" id="UP000681594"/>
    </source>
</evidence>
<protein>
    <recommendedName>
        <fullName evidence="1">diguanylate cyclase</fullName>
        <ecNumber evidence="1">2.7.7.65</ecNumber>
    </recommendedName>
</protein>
<name>A0ABS4A8B9_9PROT</name>
<keyword evidence="6" id="KW-1185">Reference proteome</keyword>
<dbReference type="CDD" id="cd12914">
    <property type="entry name" value="PDC1_DGC_like"/>
    <property type="match status" value="1"/>
</dbReference>
<comment type="catalytic activity">
    <reaction evidence="2">
        <text>2 GTP = 3',3'-c-di-GMP + 2 diphosphate</text>
        <dbReference type="Rhea" id="RHEA:24898"/>
        <dbReference type="ChEBI" id="CHEBI:33019"/>
        <dbReference type="ChEBI" id="CHEBI:37565"/>
        <dbReference type="ChEBI" id="CHEBI:58805"/>
        <dbReference type="EC" id="2.7.7.65"/>
    </reaction>
</comment>
<dbReference type="SUPFAM" id="SSF55073">
    <property type="entry name" value="Nucleotide cyclase"/>
    <property type="match status" value="1"/>
</dbReference>
<feature type="transmembrane region" description="Helical" evidence="3">
    <location>
        <begin position="285"/>
        <end position="306"/>
    </location>
</feature>
<reference evidence="5 6" key="1">
    <citation type="submission" date="2021-03" db="EMBL/GenBank/DDBJ databases">
        <authorList>
            <person name="So Y."/>
        </authorList>
    </citation>
    <scope>NUCLEOTIDE SEQUENCE [LARGE SCALE GENOMIC DNA]</scope>
    <source>
        <strain evidence="5 6">SSH11</strain>
    </source>
</reference>
<accession>A0ABS4A8B9</accession>
<comment type="caution">
    <text evidence="5">The sequence shown here is derived from an EMBL/GenBank/DDBJ whole genome shotgun (WGS) entry which is preliminary data.</text>
</comment>
<dbReference type="InterPro" id="IPR050469">
    <property type="entry name" value="Diguanylate_Cyclase"/>
</dbReference>
<keyword evidence="3" id="KW-0812">Transmembrane</keyword>
<proteinExistence type="predicted"/>
<dbReference type="RefSeq" id="WP_209377462.1">
    <property type="nucleotide sequence ID" value="NZ_JAGIZB010000001.1"/>
</dbReference>
<organism evidence="5 6">
    <name type="scientific">Pararoseomonas baculiformis</name>
    <dbReference type="NCBI Taxonomy" id="2820812"/>
    <lineage>
        <taxon>Bacteria</taxon>
        <taxon>Pseudomonadati</taxon>
        <taxon>Pseudomonadota</taxon>
        <taxon>Alphaproteobacteria</taxon>
        <taxon>Acetobacterales</taxon>
        <taxon>Acetobacteraceae</taxon>
        <taxon>Pararoseomonas</taxon>
    </lineage>
</organism>
<dbReference type="InterPro" id="IPR000160">
    <property type="entry name" value="GGDEF_dom"/>
</dbReference>
<dbReference type="NCBIfam" id="TIGR00254">
    <property type="entry name" value="GGDEF"/>
    <property type="match status" value="1"/>
</dbReference>
<dbReference type="SMART" id="SM00267">
    <property type="entry name" value="GGDEF"/>
    <property type="match status" value="1"/>
</dbReference>
<keyword evidence="3" id="KW-0472">Membrane</keyword>
<feature type="domain" description="GGDEF" evidence="4">
    <location>
        <begin position="361"/>
        <end position="497"/>
    </location>
</feature>
<dbReference type="PROSITE" id="PS50887">
    <property type="entry name" value="GGDEF"/>
    <property type="match status" value="1"/>
</dbReference>
<evidence type="ECO:0000259" key="4">
    <source>
        <dbReference type="PROSITE" id="PS50887"/>
    </source>
</evidence>
<dbReference type="CDD" id="cd12915">
    <property type="entry name" value="PDC2_DGC_like"/>
    <property type="match status" value="1"/>
</dbReference>
<evidence type="ECO:0000256" key="1">
    <source>
        <dbReference type="ARBA" id="ARBA00012528"/>
    </source>
</evidence>
<dbReference type="Pfam" id="PF00990">
    <property type="entry name" value="GGDEF"/>
    <property type="match status" value="1"/>
</dbReference>
<dbReference type="EC" id="2.7.7.65" evidence="1"/>
<gene>
    <name evidence="5" type="ORF">J8J14_00495</name>
</gene>
<sequence length="502" mass="53865">MSPAVAARWLMLTGMALALGMLALGTVVLLQARDVAWEQAKQASSNLVTALERDIARNIATIDLSLDGVIAALQEPGIDQITPELRHKAMFDRATTAEHLGAVLVLDAEGRVAASSNGSASEGVILADRDYFRTHQHQPNAGLYVGHPFRSRLRNGDPSVSVSRRLPSPDGQFQGVVMAALRIAYFADLFDRLDLGAKGSVALLRTDGPLIARAPFNPADIGRDLSRGEVFRQILGGGPAGTFVATSTLDGVERFYTYRRIGSLPLVLSLGVSVEEIYDAWWRKAYAMGSILVVLCAAIAALSFLFRRAILGRIAAEDALRQAAEELSVMAATDGLTGLANRRHFDARLDEEWRRAIRGSTTLSLLLLDADCFKAFNDRYGHLEGDEVLVGIARSIRRCVRRPADAGARYGGEEFVVLLPETDAAGARTIGEAIRAAVEALDIPHADTPFGHVTVSIGWSCCYPQPGQAPALLITEADRALYAAKRGGRNRVAGQMAGLAAA</sequence>
<dbReference type="PANTHER" id="PTHR45138:SF9">
    <property type="entry name" value="DIGUANYLATE CYCLASE DGCM-RELATED"/>
    <property type="match status" value="1"/>
</dbReference>
<dbReference type="Gene3D" id="3.30.450.20">
    <property type="entry name" value="PAS domain"/>
    <property type="match status" value="2"/>
</dbReference>
<dbReference type="Gene3D" id="3.30.70.270">
    <property type="match status" value="1"/>
</dbReference>
<dbReference type="InterPro" id="IPR029787">
    <property type="entry name" value="Nucleotide_cyclase"/>
</dbReference>
<dbReference type="InterPro" id="IPR054327">
    <property type="entry name" value="His-kinase-like_sensor"/>
</dbReference>
<dbReference type="EMBL" id="JAGIZB010000001">
    <property type="protein sequence ID" value="MBP0443242.1"/>
    <property type="molecule type" value="Genomic_DNA"/>
</dbReference>
<evidence type="ECO:0000256" key="3">
    <source>
        <dbReference type="SAM" id="Phobius"/>
    </source>
</evidence>
<evidence type="ECO:0000256" key="2">
    <source>
        <dbReference type="ARBA" id="ARBA00034247"/>
    </source>
</evidence>
<dbReference type="InterPro" id="IPR043128">
    <property type="entry name" value="Rev_trsase/Diguanyl_cyclase"/>
</dbReference>
<dbReference type="Proteomes" id="UP000681594">
    <property type="component" value="Unassembled WGS sequence"/>
</dbReference>
<evidence type="ECO:0000313" key="5">
    <source>
        <dbReference type="EMBL" id="MBP0443242.1"/>
    </source>
</evidence>
<keyword evidence="3" id="KW-1133">Transmembrane helix</keyword>
<dbReference type="PANTHER" id="PTHR45138">
    <property type="entry name" value="REGULATORY COMPONENTS OF SENSORY TRANSDUCTION SYSTEM"/>
    <property type="match status" value="1"/>
</dbReference>
<dbReference type="Pfam" id="PF22588">
    <property type="entry name" value="dCache_1_like"/>
    <property type="match status" value="1"/>
</dbReference>